<dbReference type="Proteomes" id="UP001055072">
    <property type="component" value="Unassembled WGS sequence"/>
</dbReference>
<name>A0ACB8UC54_9APHY</name>
<gene>
    <name evidence="1" type="ORF">BDY19DRAFT_877671</name>
</gene>
<organism evidence="1 2">
    <name type="scientific">Irpex rosettiformis</name>
    <dbReference type="NCBI Taxonomy" id="378272"/>
    <lineage>
        <taxon>Eukaryota</taxon>
        <taxon>Fungi</taxon>
        <taxon>Dikarya</taxon>
        <taxon>Basidiomycota</taxon>
        <taxon>Agaricomycotina</taxon>
        <taxon>Agaricomycetes</taxon>
        <taxon>Polyporales</taxon>
        <taxon>Irpicaceae</taxon>
        <taxon>Irpex</taxon>
    </lineage>
</organism>
<reference evidence="1" key="1">
    <citation type="journal article" date="2021" name="Environ. Microbiol.">
        <title>Gene family expansions and transcriptome signatures uncover fungal adaptations to wood decay.</title>
        <authorList>
            <person name="Hage H."/>
            <person name="Miyauchi S."/>
            <person name="Viragh M."/>
            <person name="Drula E."/>
            <person name="Min B."/>
            <person name="Chaduli D."/>
            <person name="Navarro D."/>
            <person name="Favel A."/>
            <person name="Norest M."/>
            <person name="Lesage-Meessen L."/>
            <person name="Balint B."/>
            <person name="Merenyi Z."/>
            <person name="de Eugenio L."/>
            <person name="Morin E."/>
            <person name="Martinez A.T."/>
            <person name="Baldrian P."/>
            <person name="Stursova M."/>
            <person name="Martinez M.J."/>
            <person name="Novotny C."/>
            <person name="Magnuson J.K."/>
            <person name="Spatafora J.W."/>
            <person name="Maurice S."/>
            <person name="Pangilinan J."/>
            <person name="Andreopoulos W."/>
            <person name="LaButti K."/>
            <person name="Hundley H."/>
            <person name="Na H."/>
            <person name="Kuo A."/>
            <person name="Barry K."/>
            <person name="Lipzen A."/>
            <person name="Henrissat B."/>
            <person name="Riley R."/>
            <person name="Ahrendt S."/>
            <person name="Nagy L.G."/>
            <person name="Grigoriev I.V."/>
            <person name="Martin F."/>
            <person name="Rosso M.N."/>
        </authorList>
    </citation>
    <scope>NUCLEOTIDE SEQUENCE</scope>
    <source>
        <strain evidence="1">CBS 384.51</strain>
    </source>
</reference>
<comment type="caution">
    <text evidence="1">The sequence shown here is derived from an EMBL/GenBank/DDBJ whole genome shotgun (WGS) entry which is preliminary data.</text>
</comment>
<feature type="non-terminal residue" evidence="1">
    <location>
        <position position="308"/>
    </location>
</feature>
<keyword evidence="2" id="KW-1185">Reference proteome</keyword>
<dbReference type="EMBL" id="MU274905">
    <property type="protein sequence ID" value="KAI0091819.1"/>
    <property type="molecule type" value="Genomic_DNA"/>
</dbReference>
<accession>A0ACB8UC54</accession>
<feature type="non-terminal residue" evidence="1">
    <location>
        <position position="1"/>
    </location>
</feature>
<proteinExistence type="predicted"/>
<protein>
    <submittedName>
        <fullName evidence="1">Uncharacterized protein</fullName>
    </submittedName>
</protein>
<evidence type="ECO:0000313" key="2">
    <source>
        <dbReference type="Proteomes" id="UP001055072"/>
    </source>
</evidence>
<sequence length="308" mass="35298">DIPAPLLGHFARHLRRKLSEFPEFEDVFFVHEYRGLKGVTCHDGAMAQDIFRAYDALTDDLDMDQIHDEDWWVDIGMEICSTGKVLQWAEQGHGLLVEHLLSHLDRRGIRRLMKSQGWATDTSALLYDFAGFRAKPGSYGTPSSVRYINVYTTDKESTYQLHTGSFRRHSPLDILPDAMPNLLRDVTQLTSVYRNCLYNAAGVQEGCARVEVRVPLSAAYDRLRAFPRDLASDTIVVVDAEIWWEFKYLRTAALRYVFDQFHKAPPTSRLHVQALRLGALSIWMLNANIYRPGDYAQDKPLFRSCALQ</sequence>
<evidence type="ECO:0000313" key="1">
    <source>
        <dbReference type="EMBL" id="KAI0091819.1"/>
    </source>
</evidence>